<dbReference type="EMBL" id="AJYA01000016">
    <property type="protein sequence ID" value="EIM77073.1"/>
    <property type="molecule type" value="Genomic_DNA"/>
</dbReference>
<dbReference type="Proteomes" id="UP000005551">
    <property type="component" value="Unassembled WGS sequence"/>
</dbReference>
<keyword evidence="1" id="KW-0489">Methyltransferase</keyword>
<dbReference type="GO" id="GO:0008168">
    <property type="term" value="F:methyltransferase activity"/>
    <property type="evidence" value="ECO:0007669"/>
    <property type="project" value="UniProtKB-KW"/>
</dbReference>
<keyword evidence="2" id="KW-1185">Reference proteome</keyword>
<dbReference type="PANTHER" id="PTHR43861">
    <property type="entry name" value="TRANS-ACONITATE 2-METHYLTRANSFERASE-RELATED"/>
    <property type="match status" value="1"/>
</dbReference>
<gene>
    <name evidence="1" type="ORF">A3SI_07134</name>
</gene>
<dbReference type="InterPro" id="IPR029063">
    <property type="entry name" value="SAM-dependent_MTases_sf"/>
</dbReference>
<accession>I5C5H1</accession>
<dbReference type="Pfam" id="PF13489">
    <property type="entry name" value="Methyltransf_23"/>
    <property type="match status" value="1"/>
</dbReference>
<reference evidence="1 2" key="1">
    <citation type="submission" date="2012-05" db="EMBL/GenBank/DDBJ databases">
        <title>Genome sequence of Nitritalea halalkaliphila LW7.</title>
        <authorList>
            <person name="Jangir P.K."/>
            <person name="Singh A."/>
            <person name="Shivaji S."/>
            <person name="Sharma R."/>
        </authorList>
    </citation>
    <scope>NUCLEOTIDE SEQUENCE [LARGE SCALE GENOMIC DNA]</scope>
    <source>
        <strain evidence="1 2">LW7</strain>
    </source>
</reference>
<dbReference type="STRING" id="1189621.A3SI_07134"/>
<dbReference type="CDD" id="cd02440">
    <property type="entry name" value="AdoMet_MTases"/>
    <property type="match status" value="1"/>
</dbReference>
<dbReference type="AlphaFoldDB" id="I5C5H1"/>
<proteinExistence type="predicted"/>
<dbReference type="SUPFAM" id="SSF53335">
    <property type="entry name" value="S-adenosyl-L-methionine-dependent methyltransferases"/>
    <property type="match status" value="1"/>
</dbReference>
<dbReference type="GO" id="GO:0032259">
    <property type="term" value="P:methylation"/>
    <property type="evidence" value="ECO:0007669"/>
    <property type="project" value="UniProtKB-KW"/>
</dbReference>
<keyword evidence="1" id="KW-0808">Transferase</keyword>
<protein>
    <submittedName>
        <fullName evidence="1">SAM-dependent methyltransferase</fullName>
    </submittedName>
</protein>
<organism evidence="1 2">
    <name type="scientific">Nitritalea halalkaliphila LW7</name>
    <dbReference type="NCBI Taxonomy" id="1189621"/>
    <lineage>
        <taxon>Bacteria</taxon>
        <taxon>Pseudomonadati</taxon>
        <taxon>Bacteroidota</taxon>
        <taxon>Cytophagia</taxon>
        <taxon>Cytophagales</taxon>
        <taxon>Cyclobacteriaceae</taxon>
        <taxon>Nitritalea</taxon>
    </lineage>
</organism>
<name>I5C5H1_9BACT</name>
<sequence length="195" mass="22821">MLDVGSGLGYLPEAAREAGWEVAAFEPNEQAKNQILKKGIPLEESLDNLNRDSYDVITLYHVLEHIHDLRSTLKRLRKALREGGYLIVAVPNHDAYERSMYQEYWAAYDVPRHLYHFNRESIHYLCEKFKFEIITEELMPFDSFYVSLLSETYKNPEASTLNHYIKGFFMGLKSYWAARKNIRSASSIQYTLKKI</sequence>
<evidence type="ECO:0000313" key="2">
    <source>
        <dbReference type="Proteomes" id="UP000005551"/>
    </source>
</evidence>
<dbReference type="RefSeq" id="WP_009054280.1">
    <property type="nucleotide sequence ID" value="NZ_AJYA01000016.1"/>
</dbReference>
<evidence type="ECO:0000313" key="1">
    <source>
        <dbReference type="EMBL" id="EIM77073.1"/>
    </source>
</evidence>
<comment type="caution">
    <text evidence="1">The sequence shown here is derived from an EMBL/GenBank/DDBJ whole genome shotgun (WGS) entry which is preliminary data.</text>
</comment>
<dbReference type="Gene3D" id="3.40.50.150">
    <property type="entry name" value="Vaccinia Virus protein VP39"/>
    <property type="match status" value="1"/>
</dbReference>